<evidence type="ECO:0000256" key="7">
    <source>
        <dbReference type="ARBA" id="ARBA00022801"/>
    </source>
</evidence>
<dbReference type="InterPro" id="IPR012337">
    <property type="entry name" value="RNaseH-like_sf"/>
</dbReference>
<evidence type="ECO:0000256" key="15">
    <source>
        <dbReference type="NCBIfam" id="TIGR00228"/>
    </source>
</evidence>
<feature type="binding site" evidence="14">
    <location>
        <position position="7"/>
    </location>
    <ligand>
        <name>Mg(2+)</name>
        <dbReference type="ChEBI" id="CHEBI:18420"/>
        <label>1</label>
    </ligand>
</feature>
<evidence type="ECO:0000256" key="4">
    <source>
        <dbReference type="ARBA" id="ARBA00022723"/>
    </source>
</evidence>
<evidence type="ECO:0000256" key="12">
    <source>
        <dbReference type="ARBA" id="ARBA00029354"/>
    </source>
</evidence>
<feature type="active site" evidence="14">
    <location>
        <position position="67"/>
    </location>
</feature>
<evidence type="ECO:0000256" key="3">
    <source>
        <dbReference type="ARBA" id="ARBA00022722"/>
    </source>
</evidence>
<evidence type="ECO:0000256" key="8">
    <source>
        <dbReference type="ARBA" id="ARBA00022842"/>
    </source>
</evidence>
<comment type="function">
    <text evidence="14">The RuvA-RuvB-RuvC complex processes Holliday junction (HJ) DNA during genetic recombination and DNA repair. Endonuclease that resolves HJ intermediates. Cleaves cruciform DNA by making single-stranded nicks across the HJ at symmetrical positions within the homologous arms, yielding a 5'-phosphate and a 3'-hydroxyl group; requires a central core of homology in the junction. The consensus cleavage sequence is 5'-(A/T)TT(C/G)-3'. Cleavage occurs on the 3'-side of the TT dinucleotide at the point of strand exchange. HJ branch migration catalyzed by RuvA-RuvB allows RuvC to scan DNA until it finds its consensus sequence, where it cleaves and resolves the cruciform DNA.</text>
</comment>
<dbReference type="GO" id="GO:0048476">
    <property type="term" value="C:Holliday junction resolvase complex"/>
    <property type="evidence" value="ECO:0007669"/>
    <property type="project" value="UniProtKB-UniRule"/>
</dbReference>
<evidence type="ECO:0000313" key="17">
    <source>
        <dbReference type="EMBL" id="RTR27725.1"/>
    </source>
</evidence>
<comment type="similarity">
    <text evidence="1 14">Belongs to the RuvC family.</text>
</comment>
<evidence type="ECO:0000256" key="10">
    <source>
        <dbReference type="ARBA" id="ARBA00023172"/>
    </source>
</evidence>
<keyword evidence="10 14" id="KW-0233">DNA recombination</keyword>
<dbReference type="GO" id="GO:0003677">
    <property type="term" value="F:DNA binding"/>
    <property type="evidence" value="ECO:0007669"/>
    <property type="project" value="UniProtKB-KW"/>
</dbReference>
<keyword evidence="7 14" id="KW-0378">Hydrolase</keyword>
<dbReference type="InterPro" id="IPR036397">
    <property type="entry name" value="RNaseH_sf"/>
</dbReference>
<dbReference type="CDD" id="cd16962">
    <property type="entry name" value="RuvC"/>
    <property type="match status" value="1"/>
</dbReference>
<keyword evidence="6 14" id="KW-0227">DNA damage</keyword>
<keyword evidence="3 14" id="KW-0540">Nuclease</keyword>
<dbReference type="SUPFAM" id="SSF53098">
    <property type="entry name" value="Ribonuclease H-like"/>
    <property type="match status" value="1"/>
</dbReference>
<evidence type="ECO:0000256" key="5">
    <source>
        <dbReference type="ARBA" id="ARBA00022759"/>
    </source>
</evidence>
<protein>
    <recommendedName>
        <fullName evidence="14 15">Crossover junction endodeoxyribonuclease RuvC</fullName>
        <ecNumber evidence="14 15">3.1.21.10</ecNumber>
    </recommendedName>
    <alternativeName>
        <fullName evidence="14">Holliday junction nuclease RuvC</fullName>
    </alternativeName>
    <alternativeName>
        <fullName evidence="14">Holliday junction resolvase RuvC</fullName>
    </alternativeName>
</protein>
<evidence type="ECO:0000256" key="6">
    <source>
        <dbReference type="ARBA" id="ARBA00022763"/>
    </source>
</evidence>
<dbReference type="Gene3D" id="3.30.420.10">
    <property type="entry name" value="Ribonuclease H-like superfamily/Ribonuclease H"/>
    <property type="match status" value="1"/>
</dbReference>
<proteinExistence type="inferred from homology"/>
<dbReference type="NCBIfam" id="TIGR00228">
    <property type="entry name" value="ruvC"/>
    <property type="match status" value="1"/>
</dbReference>
<dbReference type="GO" id="GO:0008821">
    <property type="term" value="F:crossover junction DNA endonuclease activity"/>
    <property type="evidence" value="ECO:0007669"/>
    <property type="project" value="UniProtKB-UniRule"/>
</dbReference>
<gene>
    <name evidence="14 17" type="primary">ruvC</name>
    <name evidence="17" type="ORF">EJ104_05935</name>
</gene>
<keyword evidence="2 14" id="KW-0963">Cytoplasm</keyword>
<dbReference type="AlphaFoldDB" id="A0A3S0I8L3"/>
<dbReference type="GO" id="GO:0006281">
    <property type="term" value="P:DNA repair"/>
    <property type="evidence" value="ECO:0007669"/>
    <property type="project" value="UniProtKB-UniRule"/>
</dbReference>
<dbReference type="RefSeq" id="WP_126351848.1">
    <property type="nucleotide sequence ID" value="NZ_CP086380.1"/>
</dbReference>
<keyword evidence="18" id="KW-1185">Reference proteome</keyword>
<dbReference type="EMBL" id="RXPE01000009">
    <property type="protein sequence ID" value="RTR27725.1"/>
    <property type="molecule type" value="Genomic_DNA"/>
</dbReference>
<evidence type="ECO:0000313" key="18">
    <source>
        <dbReference type="Proteomes" id="UP000277766"/>
    </source>
</evidence>
<sequence length="190" mass="20450">MRVLGIDPGLANLGLGVVDGDIRRAICLHEECVVTPSSQEMGQRLLTIHQRLSALLDEFQPDAIALEDQILRRQADVAFKVGQAYGVVQLTCGQRGLPVYGYGPMQVKKALVGTGRADKEQVMFMVKANLGLRTLSNNHAADALALALTHLASAPLTSRSALQVALQAAESGRTGRRSRRASPKRRADQA</sequence>
<dbReference type="Pfam" id="PF02075">
    <property type="entry name" value="RuvC"/>
    <property type="match status" value="1"/>
</dbReference>
<keyword evidence="5 14" id="KW-0255">Endonuclease</keyword>
<keyword evidence="9 14" id="KW-0238">DNA-binding</keyword>
<feature type="active site" evidence="14">
    <location>
        <position position="7"/>
    </location>
</feature>
<reference evidence="17 18" key="1">
    <citation type="submission" date="2018-12" db="EMBL/GenBank/DDBJ databases">
        <title>Deinococcus radiophilus ATCC 27603 genome sequencing and assembly.</title>
        <authorList>
            <person name="Maclea K.S."/>
            <person name="Maynard C.R."/>
        </authorList>
    </citation>
    <scope>NUCLEOTIDE SEQUENCE [LARGE SCALE GENOMIC DNA]</scope>
    <source>
        <strain evidence="17 18">ATCC 27603</strain>
    </source>
</reference>
<feature type="active site" evidence="14">
    <location>
        <position position="139"/>
    </location>
</feature>
<feature type="compositionally biased region" description="Basic residues" evidence="16">
    <location>
        <begin position="174"/>
        <end position="184"/>
    </location>
</feature>
<name>A0A3S0I8L3_9DEIO</name>
<comment type="cofactor">
    <cofactor evidence="14">
        <name>Mg(2+)</name>
        <dbReference type="ChEBI" id="CHEBI:18420"/>
    </cofactor>
    <text evidence="14">Binds 2 Mg(2+) ion per subunit.</text>
</comment>
<dbReference type="HAMAP" id="MF_00034">
    <property type="entry name" value="RuvC"/>
    <property type="match status" value="1"/>
</dbReference>
<evidence type="ECO:0000256" key="11">
    <source>
        <dbReference type="ARBA" id="ARBA00023204"/>
    </source>
</evidence>
<evidence type="ECO:0000256" key="2">
    <source>
        <dbReference type="ARBA" id="ARBA00022490"/>
    </source>
</evidence>
<comment type="subcellular location">
    <subcellularLocation>
        <location evidence="14">Cytoplasm</location>
    </subcellularLocation>
</comment>
<dbReference type="GO" id="GO:0000287">
    <property type="term" value="F:magnesium ion binding"/>
    <property type="evidence" value="ECO:0007669"/>
    <property type="project" value="UniProtKB-UniRule"/>
</dbReference>
<feature type="region of interest" description="Disordered" evidence="16">
    <location>
        <begin position="168"/>
        <end position="190"/>
    </location>
</feature>
<dbReference type="OrthoDB" id="9805499at2"/>
<evidence type="ECO:0000256" key="13">
    <source>
        <dbReference type="ARBA" id="ARBA00065075"/>
    </source>
</evidence>
<evidence type="ECO:0000256" key="14">
    <source>
        <dbReference type="HAMAP-Rule" id="MF_00034"/>
    </source>
</evidence>
<comment type="subunit">
    <text evidence="13 14">Homodimer which binds Holliday junction (HJ) DNA. The HJ becomes 2-fold symmetrical on binding to RuvC with unstacked arms; it has a different conformation from HJ DNA in complex with RuvA. In the full resolvosome a probable DNA-RuvA(4)-RuvB(12)-RuvC(2) complex forms which resolves the HJ.</text>
</comment>
<dbReference type="GO" id="GO:0006310">
    <property type="term" value="P:DNA recombination"/>
    <property type="evidence" value="ECO:0007669"/>
    <property type="project" value="UniProtKB-UniRule"/>
</dbReference>
<keyword evidence="8 14" id="KW-0460">Magnesium</keyword>
<dbReference type="PANTHER" id="PTHR30194">
    <property type="entry name" value="CROSSOVER JUNCTION ENDODEOXYRIBONUCLEASE RUVC"/>
    <property type="match status" value="1"/>
</dbReference>
<dbReference type="InterPro" id="IPR002176">
    <property type="entry name" value="X-over_junc_endoDNase_RuvC"/>
</dbReference>
<comment type="caution">
    <text evidence="17">The sequence shown here is derived from an EMBL/GenBank/DDBJ whole genome shotgun (WGS) entry which is preliminary data.</text>
</comment>
<evidence type="ECO:0000256" key="1">
    <source>
        <dbReference type="ARBA" id="ARBA00009518"/>
    </source>
</evidence>
<organism evidence="17 18">
    <name type="scientific">Deinococcus radiophilus</name>
    <dbReference type="NCBI Taxonomy" id="32062"/>
    <lineage>
        <taxon>Bacteria</taxon>
        <taxon>Thermotogati</taxon>
        <taxon>Deinococcota</taxon>
        <taxon>Deinococci</taxon>
        <taxon>Deinococcales</taxon>
        <taxon>Deinococcaceae</taxon>
        <taxon>Deinococcus</taxon>
    </lineage>
</organism>
<evidence type="ECO:0000256" key="16">
    <source>
        <dbReference type="SAM" id="MobiDB-lite"/>
    </source>
</evidence>
<dbReference type="PRINTS" id="PR00696">
    <property type="entry name" value="RSOLVASERUVC"/>
</dbReference>
<dbReference type="PANTHER" id="PTHR30194:SF3">
    <property type="entry name" value="CROSSOVER JUNCTION ENDODEOXYRIBONUCLEASE RUVC"/>
    <property type="match status" value="1"/>
</dbReference>
<feature type="binding site" evidence="14">
    <location>
        <position position="139"/>
    </location>
    <ligand>
        <name>Mg(2+)</name>
        <dbReference type="ChEBI" id="CHEBI:18420"/>
        <label>1</label>
    </ligand>
</feature>
<dbReference type="Proteomes" id="UP000277766">
    <property type="component" value="Unassembled WGS sequence"/>
</dbReference>
<evidence type="ECO:0000256" key="9">
    <source>
        <dbReference type="ARBA" id="ARBA00023125"/>
    </source>
</evidence>
<dbReference type="EC" id="3.1.21.10" evidence="14 15"/>
<dbReference type="GO" id="GO:0005737">
    <property type="term" value="C:cytoplasm"/>
    <property type="evidence" value="ECO:0007669"/>
    <property type="project" value="UniProtKB-SubCell"/>
</dbReference>
<keyword evidence="11 14" id="KW-0234">DNA repair</keyword>
<accession>A0A3S0I8L3</accession>
<dbReference type="FunFam" id="3.30.420.10:FF:000002">
    <property type="entry name" value="Crossover junction endodeoxyribonuclease RuvC"/>
    <property type="match status" value="1"/>
</dbReference>
<comment type="catalytic activity">
    <reaction evidence="12 14">
        <text>Endonucleolytic cleavage at a junction such as a reciprocal single-stranded crossover between two homologous DNA duplexes (Holliday junction).</text>
        <dbReference type="EC" id="3.1.21.10"/>
    </reaction>
</comment>
<feature type="binding site" evidence="14">
    <location>
        <position position="67"/>
    </location>
    <ligand>
        <name>Mg(2+)</name>
        <dbReference type="ChEBI" id="CHEBI:18420"/>
        <label>2</label>
    </ligand>
</feature>
<keyword evidence="4 14" id="KW-0479">Metal-binding</keyword>